<evidence type="ECO:0000313" key="2">
    <source>
        <dbReference type="EMBL" id="CAI6376288.1"/>
    </source>
</evidence>
<dbReference type="EMBL" id="CARXXK010001464">
    <property type="protein sequence ID" value="CAI6376288.1"/>
    <property type="molecule type" value="Genomic_DNA"/>
</dbReference>
<dbReference type="AlphaFoldDB" id="A0AAV0Y735"/>
<protein>
    <recommendedName>
        <fullName evidence="1">Reverse transcriptase domain-containing protein</fullName>
    </recommendedName>
</protein>
<evidence type="ECO:0000313" key="3">
    <source>
        <dbReference type="Proteomes" id="UP001160148"/>
    </source>
</evidence>
<dbReference type="PANTHER" id="PTHR33332">
    <property type="entry name" value="REVERSE TRANSCRIPTASE DOMAIN-CONTAINING PROTEIN"/>
    <property type="match status" value="1"/>
</dbReference>
<feature type="domain" description="Reverse transcriptase" evidence="1">
    <location>
        <begin position="1"/>
        <end position="154"/>
    </location>
</feature>
<dbReference type="SUPFAM" id="SSF56672">
    <property type="entry name" value="DNA/RNA polymerases"/>
    <property type="match status" value="1"/>
</dbReference>
<dbReference type="PROSITE" id="PS50878">
    <property type="entry name" value="RT_POL"/>
    <property type="match status" value="1"/>
</dbReference>
<name>A0AAV0Y735_9HEMI</name>
<dbReference type="InterPro" id="IPR043502">
    <property type="entry name" value="DNA/RNA_pol_sf"/>
</dbReference>
<sequence>MREAYAKDIPPYLCRVLDDYLHERKLQYNYGGPEKIDDITSGVPQGSVLGPTLWNILYDGLLRETLPAGVQFLAYADDLALIGKSKYTFELERMLSAGAEIVRNWLSNNGLQLAVKKSEAIILTNTRVHNEFTMMLGGTRINGAKCIKYLGIYLDTKLNFTEHANHTCTKAWKVANNLARILPNISAAKPKKRRLLANVVHSIILYGSPIWAPKMSQKGKTELGKVQRRIALRVASAYCTVSYNAI</sequence>
<keyword evidence="3" id="KW-1185">Reference proteome</keyword>
<dbReference type="GO" id="GO:0071897">
    <property type="term" value="P:DNA biosynthetic process"/>
    <property type="evidence" value="ECO:0007669"/>
    <property type="project" value="UniProtKB-ARBA"/>
</dbReference>
<accession>A0AAV0Y735</accession>
<comment type="caution">
    <text evidence="2">The sequence shown here is derived from an EMBL/GenBank/DDBJ whole genome shotgun (WGS) entry which is preliminary data.</text>
</comment>
<dbReference type="InterPro" id="IPR000477">
    <property type="entry name" value="RT_dom"/>
</dbReference>
<dbReference type="Pfam" id="PF00078">
    <property type="entry name" value="RVT_1"/>
    <property type="match status" value="1"/>
</dbReference>
<reference evidence="2 3" key="1">
    <citation type="submission" date="2023-01" db="EMBL/GenBank/DDBJ databases">
        <authorList>
            <person name="Whitehead M."/>
        </authorList>
    </citation>
    <scope>NUCLEOTIDE SEQUENCE [LARGE SCALE GENOMIC DNA]</scope>
</reference>
<dbReference type="Proteomes" id="UP001160148">
    <property type="component" value="Unassembled WGS sequence"/>
</dbReference>
<proteinExistence type="predicted"/>
<evidence type="ECO:0000259" key="1">
    <source>
        <dbReference type="PROSITE" id="PS50878"/>
    </source>
</evidence>
<organism evidence="2 3">
    <name type="scientific">Macrosiphum euphorbiae</name>
    <name type="common">potato aphid</name>
    <dbReference type="NCBI Taxonomy" id="13131"/>
    <lineage>
        <taxon>Eukaryota</taxon>
        <taxon>Metazoa</taxon>
        <taxon>Ecdysozoa</taxon>
        <taxon>Arthropoda</taxon>
        <taxon>Hexapoda</taxon>
        <taxon>Insecta</taxon>
        <taxon>Pterygota</taxon>
        <taxon>Neoptera</taxon>
        <taxon>Paraneoptera</taxon>
        <taxon>Hemiptera</taxon>
        <taxon>Sternorrhyncha</taxon>
        <taxon>Aphidomorpha</taxon>
        <taxon>Aphidoidea</taxon>
        <taxon>Aphididae</taxon>
        <taxon>Macrosiphini</taxon>
        <taxon>Macrosiphum</taxon>
    </lineage>
</organism>
<gene>
    <name evidence="2" type="ORF">MEUPH1_LOCUS29675</name>
</gene>